<keyword evidence="5 7" id="KW-1133">Transmembrane helix</keyword>
<accession>A0A8J7F0F4</accession>
<dbReference type="InterPro" id="IPR050638">
    <property type="entry name" value="AA-Vitamin_Transporters"/>
</dbReference>
<dbReference type="InterPro" id="IPR037185">
    <property type="entry name" value="EmrE-like"/>
</dbReference>
<dbReference type="Pfam" id="PF00892">
    <property type="entry name" value="EamA"/>
    <property type="match status" value="2"/>
</dbReference>
<evidence type="ECO:0000259" key="8">
    <source>
        <dbReference type="Pfam" id="PF00892"/>
    </source>
</evidence>
<proteinExistence type="inferred from homology"/>
<feature type="transmembrane region" description="Helical" evidence="7">
    <location>
        <begin position="88"/>
        <end position="112"/>
    </location>
</feature>
<protein>
    <submittedName>
        <fullName evidence="9">DMT family transporter</fullName>
    </submittedName>
</protein>
<comment type="similarity">
    <text evidence="2">Belongs to the EamA transporter family.</text>
</comment>
<evidence type="ECO:0000256" key="3">
    <source>
        <dbReference type="ARBA" id="ARBA00022475"/>
    </source>
</evidence>
<feature type="transmembrane region" description="Helical" evidence="7">
    <location>
        <begin position="300"/>
        <end position="321"/>
    </location>
</feature>
<keyword evidence="3" id="KW-1003">Cell membrane</keyword>
<keyword evidence="6 7" id="KW-0472">Membrane</keyword>
<feature type="transmembrane region" description="Helical" evidence="7">
    <location>
        <begin position="12"/>
        <end position="29"/>
    </location>
</feature>
<name>A0A8J7F0F4_9CYAN</name>
<evidence type="ECO:0000256" key="7">
    <source>
        <dbReference type="SAM" id="Phobius"/>
    </source>
</evidence>
<dbReference type="PANTHER" id="PTHR32322">
    <property type="entry name" value="INNER MEMBRANE TRANSPORTER"/>
    <property type="match status" value="1"/>
</dbReference>
<evidence type="ECO:0000256" key="4">
    <source>
        <dbReference type="ARBA" id="ARBA00022692"/>
    </source>
</evidence>
<evidence type="ECO:0000313" key="9">
    <source>
        <dbReference type="EMBL" id="MBE9213478.1"/>
    </source>
</evidence>
<reference evidence="9" key="1">
    <citation type="submission" date="2020-10" db="EMBL/GenBank/DDBJ databases">
        <authorList>
            <person name="Castelo-Branco R."/>
            <person name="Eusebio N."/>
            <person name="Adriana R."/>
            <person name="Vieira A."/>
            <person name="Brugerolle De Fraissinette N."/>
            <person name="Rezende De Castro R."/>
            <person name="Schneider M.P."/>
            <person name="Vasconcelos V."/>
            <person name="Leao P.N."/>
        </authorList>
    </citation>
    <scope>NUCLEOTIDE SEQUENCE</scope>
    <source>
        <strain evidence="9">LEGE 06105</strain>
    </source>
</reference>
<feature type="transmembrane region" description="Helical" evidence="7">
    <location>
        <begin position="213"/>
        <end position="232"/>
    </location>
</feature>
<feature type="domain" description="EamA" evidence="8">
    <location>
        <begin position="180"/>
        <end position="315"/>
    </location>
</feature>
<evidence type="ECO:0000256" key="2">
    <source>
        <dbReference type="ARBA" id="ARBA00007362"/>
    </source>
</evidence>
<evidence type="ECO:0000256" key="6">
    <source>
        <dbReference type="ARBA" id="ARBA00023136"/>
    </source>
</evidence>
<dbReference type="AlphaFoldDB" id="A0A8J7F0F4"/>
<dbReference type="SUPFAM" id="SSF103481">
    <property type="entry name" value="Multidrug resistance efflux transporter EmrE"/>
    <property type="match status" value="2"/>
</dbReference>
<dbReference type="GO" id="GO:0005886">
    <property type="term" value="C:plasma membrane"/>
    <property type="evidence" value="ECO:0007669"/>
    <property type="project" value="UniProtKB-SubCell"/>
</dbReference>
<dbReference type="InterPro" id="IPR000620">
    <property type="entry name" value="EamA_dom"/>
</dbReference>
<evidence type="ECO:0000256" key="1">
    <source>
        <dbReference type="ARBA" id="ARBA00004651"/>
    </source>
</evidence>
<keyword evidence="4 7" id="KW-0812">Transmembrane</keyword>
<keyword evidence="10" id="KW-1185">Reference proteome</keyword>
<dbReference type="EMBL" id="JADEWL010000034">
    <property type="protein sequence ID" value="MBE9213478.1"/>
    <property type="molecule type" value="Genomic_DNA"/>
</dbReference>
<feature type="transmembrane region" description="Helical" evidence="7">
    <location>
        <begin position="275"/>
        <end position="294"/>
    </location>
</feature>
<sequence>MRISRFFVIPKFSGQLYLCFAIIIFGAANSVTRKLTEVGAQRYVNGNNPVSFCNVLFVGNLCALFVLLIVYGRQFTLSRLQRISKNRWFYLTISAILAGALAPGLIFQALAITDVNNVVLIGRLEPPLTLALSAWLLGERVNQGQIIGAIVSFIGVFLTISLPANFQEMMKMQNFLSFGTGEILTAIASVALAISTIISKLKLATIPLGIFTIYRTALGTVIFFFTALLLYGQNHFMDVFSPFLWKWMLIYGPVIVVIGQSCWITGLRATSVTQASLIGSFTPIAAVIAAYLILGQAPNLAQYIGGFVILIGIIFSQLGILQKLSSQSSNDLKNSPTKLQELESEVGFKGI</sequence>
<feature type="domain" description="EamA" evidence="8">
    <location>
        <begin position="20"/>
        <end position="160"/>
    </location>
</feature>
<dbReference type="RefSeq" id="WP_193920430.1">
    <property type="nucleotide sequence ID" value="NZ_JADEWL010000034.1"/>
</dbReference>
<feature type="transmembrane region" description="Helical" evidence="7">
    <location>
        <begin position="244"/>
        <end position="263"/>
    </location>
</feature>
<feature type="transmembrane region" description="Helical" evidence="7">
    <location>
        <begin position="183"/>
        <end position="201"/>
    </location>
</feature>
<evidence type="ECO:0000256" key="5">
    <source>
        <dbReference type="ARBA" id="ARBA00022989"/>
    </source>
</evidence>
<dbReference type="Proteomes" id="UP000620559">
    <property type="component" value="Unassembled WGS sequence"/>
</dbReference>
<comment type="subcellular location">
    <subcellularLocation>
        <location evidence="1">Cell membrane</location>
        <topology evidence="1">Multi-pass membrane protein</topology>
    </subcellularLocation>
</comment>
<dbReference type="PANTHER" id="PTHR32322:SF18">
    <property type="entry name" value="S-ADENOSYLMETHIONINE_S-ADENOSYLHOMOCYSTEINE TRANSPORTER"/>
    <property type="match status" value="1"/>
</dbReference>
<feature type="transmembrane region" description="Helical" evidence="7">
    <location>
        <begin position="49"/>
        <end position="72"/>
    </location>
</feature>
<comment type="caution">
    <text evidence="9">The sequence shown here is derived from an EMBL/GenBank/DDBJ whole genome shotgun (WGS) entry which is preliminary data.</text>
</comment>
<feature type="transmembrane region" description="Helical" evidence="7">
    <location>
        <begin position="144"/>
        <end position="163"/>
    </location>
</feature>
<organism evidence="9 10">
    <name type="scientific">Plectonema cf. radiosum LEGE 06105</name>
    <dbReference type="NCBI Taxonomy" id="945769"/>
    <lineage>
        <taxon>Bacteria</taxon>
        <taxon>Bacillati</taxon>
        <taxon>Cyanobacteriota</taxon>
        <taxon>Cyanophyceae</taxon>
        <taxon>Oscillatoriophycideae</taxon>
        <taxon>Oscillatoriales</taxon>
        <taxon>Microcoleaceae</taxon>
        <taxon>Plectonema</taxon>
    </lineage>
</organism>
<evidence type="ECO:0000313" key="10">
    <source>
        <dbReference type="Proteomes" id="UP000620559"/>
    </source>
</evidence>
<gene>
    <name evidence="9" type="ORF">IQ247_12500</name>
</gene>